<dbReference type="OrthoDB" id="135833at2"/>
<accession>A0A0P6WUP7</accession>
<dbReference type="SUPFAM" id="SSF52540">
    <property type="entry name" value="P-loop containing nucleoside triphosphate hydrolases"/>
    <property type="match status" value="1"/>
</dbReference>
<proteinExistence type="predicted"/>
<dbReference type="Proteomes" id="UP000050430">
    <property type="component" value="Unassembled WGS sequence"/>
</dbReference>
<evidence type="ECO:0000313" key="3">
    <source>
        <dbReference type="Proteomes" id="UP000050430"/>
    </source>
</evidence>
<dbReference type="InterPro" id="IPR027417">
    <property type="entry name" value="P-loop_NTPase"/>
</dbReference>
<dbReference type="EMBL" id="LGCK01000014">
    <property type="protein sequence ID" value="KPL70358.1"/>
    <property type="molecule type" value="Genomic_DNA"/>
</dbReference>
<feature type="region of interest" description="Disordered" evidence="1">
    <location>
        <begin position="414"/>
        <end position="493"/>
    </location>
</feature>
<organism evidence="2 3">
    <name type="scientific">Leptolinea tardivitalis</name>
    <dbReference type="NCBI Taxonomy" id="229920"/>
    <lineage>
        <taxon>Bacteria</taxon>
        <taxon>Bacillati</taxon>
        <taxon>Chloroflexota</taxon>
        <taxon>Anaerolineae</taxon>
        <taxon>Anaerolineales</taxon>
        <taxon>Anaerolineaceae</taxon>
        <taxon>Leptolinea</taxon>
    </lineage>
</organism>
<protein>
    <submittedName>
        <fullName evidence="2">Uncharacterized protein</fullName>
    </submittedName>
</protein>
<dbReference type="PANTHER" id="PTHR30121">
    <property type="entry name" value="UNCHARACTERIZED PROTEIN YJGR-RELATED"/>
    <property type="match status" value="1"/>
</dbReference>
<keyword evidence="3" id="KW-1185">Reference proteome</keyword>
<feature type="region of interest" description="Disordered" evidence="1">
    <location>
        <begin position="287"/>
        <end position="379"/>
    </location>
</feature>
<feature type="compositionally biased region" description="Polar residues" evidence="1">
    <location>
        <begin position="287"/>
        <end position="298"/>
    </location>
</feature>
<dbReference type="AlphaFoldDB" id="A0A0P6WUP7"/>
<gene>
    <name evidence="2" type="ORF">ADM99_14470</name>
</gene>
<name>A0A0P6WUP7_9CHLR</name>
<dbReference type="NCBIfam" id="NF033849">
    <property type="entry name" value="ser_rich_anae_1"/>
    <property type="match status" value="1"/>
</dbReference>
<dbReference type="STRING" id="229920.ADM99_14470"/>
<comment type="caution">
    <text evidence="2">The sequence shown here is derived from an EMBL/GenBank/DDBJ whole genome shotgun (WGS) entry which is preliminary data.</text>
</comment>
<sequence length="1167" mass="126455">MANIIDQLTDKIPWLRTKNGLSIPNDLEVHGTELLFNDRNELDYLLFQVIEREGGKEYIGYRAVRLLQLRYISLEARRDAGLLQKMRTVLRGLYGAQVDLVYLAAGVFNNPKVGIVQCYGVSAFSRNKEEAIIRSLKNLSAMRAGLLGAYRQIRLEPLSTDVAQWLARSLEQMPYAIVAVGHPDPRENARGGDSSMRDPLTSGNQGAQQYSLQQNELLFRGMSSLEEEFLLMLLASHVRLDDITRMLSGLLEDTSVYASRQLGTRAASFGVSLPAILTGGLAENASRSYGTNHSSGVTQGEAATDGTANSQGQAHTEGHASTRGWAHTVGVSETDTTGTSSTVGTAISHGTAHTEGTAVTDGTSHTDSSGVAVSHTDSSSYGVNGGLGGSIAPAGVGVSANVGGNASWGSADGVSNSSGVADSTMHSVTSSQSDTVSQSTTQSQSNTTSQSHSTTNSEAWTTSGAETDSVADTNSTSATQSHADTKSTARSEADAVGLGQTIGRGISAGMSVGVAPSFSLSNAYQWQDDPYILLVDIMRTQRKLLDIASREGAFYTDLYALARTEQGVQALMGLIPEAFHGTEDVVAGVQTRTLTSEEQAYIGLHARAFTPSTRIETIPEAMSGYADSTLLTMLQVAAYTAPGTFEQGVALTTQEETPSFAFYPDMPGNITLARQWSTETGLLTDTFLKLSPDRHFHTAFVGDTGFGKSIAAERLAYETTRFWHYRTIVLDFGQGWRKALNWPGIGANGSEDGQSHVDIRQLYPGSPRPLRWNILQVPRRIEPGRYRSMIAELFANAGRMGARQLGFMRRALTELYLEAGVLTGDPKLQNGPLGHLQNEYEVQVVRNARQQPPGELPDTLHPGTLLESLSPLELQALAVYRSKQLDVSKWVDRLRTYKEKLERDQVSRTSLEGVLLRLEQFSEGHMARQYGPCESGVGVEDLGLMGDPANPWGITVIEGGAEMDEYPKAALLSLLASILYSDAVARRREMLDGKHFPPMQIFFEEANKVLTGVSGGAASDQGSGESGNPVSHLFQAMWRDGRKYSIFLHLMAQTVSELPSGILSSCANVFVFQTKDPKDRDLILPHLGRSEKGLVNTEYKRYLARIPRTYAIAKLGYSDDVLWLEPVLVRPMIIRCSEPSDLDIVQELGAVSLERSASDILASHPSL</sequence>
<evidence type="ECO:0000313" key="2">
    <source>
        <dbReference type="EMBL" id="KPL70358.1"/>
    </source>
</evidence>
<feature type="compositionally biased region" description="Polar residues" evidence="1">
    <location>
        <begin position="360"/>
        <end position="379"/>
    </location>
</feature>
<feature type="compositionally biased region" description="Basic and acidic residues" evidence="1">
    <location>
        <begin position="483"/>
        <end position="493"/>
    </location>
</feature>
<feature type="compositionally biased region" description="Low complexity" evidence="1">
    <location>
        <begin position="426"/>
        <end position="457"/>
    </location>
</feature>
<reference evidence="2 3" key="1">
    <citation type="submission" date="2015-07" db="EMBL/GenBank/DDBJ databases">
        <title>Genome sequence of Leptolinea tardivitalis DSM 16556.</title>
        <authorList>
            <person name="Hemp J."/>
            <person name="Ward L.M."/>
            <person name="Pace L.A."/>
            <person name="Fischer W.W."/>
        </authorList>
    </citation>
    <scope>NUCLEOTIDE SEQUENCE [LARGE SCALE GENOMIC DNA]</scope>
    <source>
        <strain evidence="2 3">YMTK-2</strain>
    </source>
</reference>
<feature type="compositionally biased region" description="Low complexity" evidence="1">
    <location>
        <begin position="328"/>
        <end position="345"/>
    </location>
</feature>
<feature type="region of interest" description="Disordered" evidence="1">
    <location>
        <begin position="183"/>
        <end position="207"/>
    </location>
</feature>
<dbReference type="Gene3D" id="3.40.50.300">
    <property type="entry name" value="P-loop containing nucleotide triphosphate hydrolases"/>
    <property type="match status" value="1"/>
</dbReference>
<feature type="compositionally biased region" description="Polar residues" evidence="1">
    <location>
        <begin position="458"/>
        <end position="482"/>
    </location>
</feature>
<dbReference type="PANTHER" id="PTHR30121:SF6">
    <property type="entry name" value="SLR6007 PROTEIN"/>
    <property type="match status" value="1"/>
</dbReference>
<feature type="compositionally biased region" description="Polar residues" evidence="1">
    <location>
        <begin position="414"/>
        <end position="425"/>
    </location>
</feature>
<dbReference type="InterPro" id="IPR051162">
    <property type="entry name" value="T4SS_component"/>
</dbReference>
<dbReference type="RefSeq" id="WP_062422235.1">
    <property type="nucleotide sequence ID" value="NZ_BBYA01000010.1"/>
</dbReference>
<evidence type="ECO:0000256" key="1">
    <source>
        <dbReference type="SAM" id="MobiDB-lite"/>
    </source>
</evidence>